<accession>A0ABS4W588</accession>
<comment type="caution">
    <text evidence="1">The sequence shown here is derived from an EMBL/GenBank/DDBJ whole genome shotgun (WGS) entry which is preliminary data.</text>
</comment>
<organism evidence="1 2">
    <name type="scientific">Pseudonocardia parietis</name>
    <dbReference type="NCBI Taxonomy" id="570936"/>
    <lineage>
        <taxon>Bacteria</taxon>
        <taxon>Bacillati</taxon>
        <taxon>Actinomycetota</taxon>
        <taxon>Actinomycetes</taxon>
        <taxon>Pseudonocardiales</taxon>
        <taxon>Pseudonocardiaceae</taxon>
        <taxon>Pseudonocardia</taxon>
    </lineage>
</organism>
<dbReference type="Proteomes" id="UP001519295">
    <property type="component" value="Unassembled WGS sequence"/>
</dbReference>
<evidence type="ECO:0000313" key="2">
    <source>
        <dbReference type="Proteomes" id="UP001519295"/>
    </source>
</evidence>
<dbReference type="EMBL" id="JAGINU010000002">
    <property type="protein sequence ID" value="MBP2371359.1"/>
    <property type="molecule type" value="Genomic_DNA"/>
</dbReference>
<name>A0ABS4W588_9PSEU</name>
<keyword evidence="2" id="KW-1185">Reference proteome</keyword>
<dbReference type="RefSeq" id="WP_210036521.1">
    <property type="nucleotide sequence ID" value="NZ_JAGINU010000002.1"/>
</dbReference>
<sequence>MPFIDTAVHLAPERVLISVCTATDPSELAEAKSIVALGLRTEHDPAVADLDWTAITDADKASDDFNAAVHARLLGMRTARSAR</sequence>
<evidence type="ECO:0000313" key="1">
    <source>
        <dbReference type="EMBL" id="MBP2371359.1"/>
    </source>
</evidence>
<proteinExistence type="predicted"/>
<protein>
    <submittedName>
        <fullName evidence="1">Uncharacterized protein</fullName>
    </submittedName>
</protein>
<gene>
    <name evidence="1" type="ORF">JOF36_007132</name>
</gene>
<reference evidence="1 2" key="1">
    <citation type="submission" date="2021-03" db="EMBL/GenBank/DDBJ databases">
        <title>Sequencing the genomes of 1000 actinobacteria strains.</title>
        <authorList>
            <person name="Klenk H.-P."/>
        </authorList>
    </citation>
    <scope>NUCLEOTIDE SEQUENCE [LARGE SCALE GENOMIC DNA]</scope>
    <source>
        <strain evidence="1 2">DSM 45256</strain>
    </source>
</reference>